<dbReference type="EMBL" id="BKAJ01000090">
    <property type="protein sequence ID" value="GEP57962.1"/>
    <property type="molecule type" value="Genomic_DNA"/>
</dbReference>
<accession>A0A512NGC7</accession>
<sequence>MSILGDLQAVAAKLSLQDNRQTCAFCGKGKLVLIAERPDPNFGALGVVEQTFRCDSAECGKLTID</sequence>
<evidence type="ECO:0000313" key="2">
    <source>
        <dbReference type="Proteomes" id="UP000321058"/>
    </source>
</evidence>
<name>A0A512NGC7_9HYPH</name>
<evidence type="ECO:0000313" key="1">
    <source>
        <dbReference type="EMBL" id="GEP57962.1"/>
    </source>
</evidence>
<dbReference type="RefSeq" id="WP_170303350.1">
    <property type="nucleotide sequence ID" value="NZ_BKAJ01000090.1"/>
</dbReference>
<organism evidence="1 2">
    <name type="scientific">Reyranella soli</name>
    <dbReference type="NCBI Taxonomy" id="1230389"/>
    <lineage>
        <taxon>Bacteria</taxon>
        <taxon>Pseudomonadati</taxon>
        <taxon>Pseudomonadota</taxon>
        <taxon>Alphaproteobacteria</taxon>
        <taxon>Hyphomicrobiales</taxon>
        <taxon>Reyranellaceae</taxon>
        <taxon>Reyranella</taxon>
    </lineage>
</organism>
<dbReference type="AlphaFoldDB" id="A0A512NGC7"/>
<dbReference type="Proteomes" id="UP000321058">
    <property type="component" value="Unassembled WGS sequence"/>
</dbReference>
<gene>
    <name evidence="1" type="ORF">RSO01_51280</name>
</gene>
<reference evidence="1 2" key="1">
    <citation type="submission" date="2019-07" db="EMBL/GenBank/DDBJ databases">
        <title>Whole genome shotgun sequence of Reyranella soli NBRC 108950.</title>
        <authorList>
            <person name="Hosoyama A."/>
            <person name="Uohara A."/>
            <person name="Ohji S."/>
            <person name="Ichikawa N."/>
        </authorList>
    </citation>
    <scope>NUCLEOTIDE SEQUENCE [LARGE SCALE GENOMIC DNA]</scope>
    <source>
        <strain evidence="1 2">NBRC 108950</strain>
    </source>
</reference>
<keyword evidence="2" id="KW-1185">Reference proteome</keyword>
<proteinExistence type="predicted"/>
<protein>
    <submittedName>
        <fullName evidence="1">Uncharacterized protein</fullName>
    </submittedName>
</protein>
<comment type="caution">
    <text evidence="1">The sequence shown here is derived from an EMBL/GenBank/DDBJ whole genome shotgun (WGS) entry which is preliminary data.</text>
</comment>